<dbReference type="PANTHER" id="PTHR10291">
    <property type="entry name" value="DEHYDRODOLICHYL DIPHOSPHATE SYNTHASE FAMILY MEMBER"/>
    <property type="match status" value="1"/>
</dbReference>
<dbReference type="PANTHER" id="PTHR10291:SF43">
    <property type="entry name" value="DEHYDRODOLICHYL DIPHOSPHATE SYNTHASE COMPLEX SUBUNIT DHDDS"/>
    <property type="match status" value="1"/>
</dbReference>
<reference evidence="3 4" key="1">
    <citation type="submission" date="2016-04" db="EMBL/GenBank/DDBJ databases">
        <authorList>
            <person name="Evans L.H."/>
            <person name="Alamgir A."/>
            <person name="Owens N."/>
            <person name="Weber N.D."/>
            <person name="Virtaneva K."/>
            <person name="Barbian K."/>
            <person name="Babar A."/>
            <person name="Rosenke K."/>
        </authorList>
    </citation>
    <scope>NUCLEOTIDE SEQUENCE [LARGE SCALE GENOMIC DNA]</scope>
    <source>
        <strain evidence="3 4">IFM 0406</strain>
    </source>
</reference>
<dbReference type="Gene3D" id="3.40.1180.10">
    <property type="entry name" value="Decaprenyl diphosphate synthase-like"/>
    <property type="match status" value="1"/>
</dbReference>
<dbReference type="GO" id="GO:0016094">
    <property type="term" value="P:polyprenol biosynthetic process"/>
    <property type="evidence" value="ECO:0007669"/>
    <property type="project" value="TreeGrafter"/>
</dbReference>
<proteinExistence type="inferred from homology"/>
<dbReference type="EMBL" id="LWGR01000016">
    <property type="protein sequence ID" value="KZM69833.1"/>
    <property type="molecule type" value="Genomic_DNA"/>
</dbReference>
<evidence type="ECO:0008006" key="5">
    <source>
        <dbReference type="Google" id="ProtNLM"/>
    </source>
</evidence>
<gene>
    <name evidence="3" type="ORF">AWN90_04270</name>
</gene>
<dbReference type="Proteomes" id="UP000076512">
    <property type="component" value="Unassembled WGS sequence"/>
</dbReference>
<dbReference type="InterPro" id="IPR018520">
    <property type="entry name" value="UPP_synth-like_CS"/>
</dbReference>
<keyword evidence="4" id="KW-1185">Reference proteome</keyword>
<evidence type="ECO:0000256" key="2">
    <source>
        <dbReference type="ARBA" id="ARBA00038453"/>
    </source>
</evidence>
<dbReference type="GO" id="GO:0045547">
    <property type="term" value="F:ditrans,polycis-polyprenyl diphosphate synthase [(2E,6E)-farnesyl diphosphate specific] activity"/>
    <property type="evidence" value="ECO:0007669"/>
    <property type="project" value="TreeGrafter"/>
</dbReference>
<dbReference type="InterPro" id="IPR036424">
    <property type="entry name" value="UPP_synth-like_sf"/>
</dbReference>
<comment type="similarity">
    <text evidence="2">Belongs to the UPP synthase family. Z-FPP synthase subfamily.</text>
</comment>
<dbReference type="STRING" id="455432.AWN90_04270"/>
<dbReference type="CDD" id="cd00475">
    <property type="entry name" value="Cis_IPPS"/>
    <property type="match status" value="1"/>
</dbReference>
<evidence type="ECO:0000313" key="4">
    <source>
        <dbReference type="Proteomes" id="UP000076512"/>
    </source>
</evidence>
<evidence type="ECO:0000313" key="3">
    <source>
        <dbReference type="EMBL" id="KZM69833.1"/>
    </source>
</evidence>
<name>A0A164IXF1_9NOCA</name>
<evidence type="ECO:0000256" key="1">
    <source>
        <dbReference type="ARBA" id="ARBA00022679"/>
    </source>
</evidence>
<dbReference type="AlphaFoldDB" id="A0A164IXF1"/>
<protein>
    <recommendedName>
        <fullName evidence="5">Di-trans,poly-cis-decaprenylcistransferase</fullName>
    </recommendedName>
</protein>
<dbReference type="NCBIfam" id="TIGR00055">
    <property type="entry name" value="uppS"/>
    <property type="match status" value="1"/>
</dbReference>
<sequence length="158" mass="18055">MIVDTIAKIAATGRWHIRLLGDLNRLPQDIRSRLLITVEQTLDITDSTVNIAIAYSGRDEITRGIRKLLMARRAAGTLDHMARYVTPDDVNTYLDTAGQSDPDLVIRTAGEKRLSGFLPWQTVYTELYFTDILWPDFTPSDLTIAMQDYSRRIRREGR</sequence>
<dbReference type="InterPro" id="IPR001441">
    <property type="entry name" value="UPP_synth-like"/>
</dbReference>
<dbReference type="PROSITE" id="PS01066">
    <property type="entry name" value="UPP_SYNTHASE"/>
    <property type="match status" value="1"/>
</dbReference>
<keyword evidence="1" id="KW-0808">Transferase</keyword>
<dbReference type="SUPFAM" id="SSF64005">
    <property type="entry name" value="Undecaprenyl diphosphate synthase"/>
    <property type="match status" value="1"/>
</dbReference>
<accession>A0A164IXF1</accession>
<comment type="caution">
    <text evidence="3">The sequence shown here is derived from an EMBL/GenBank/DDBJ whole genome shotgun (WGS) entry which is preliminary data.</text>
</comment>
<dbReference type="Pfam" id="PF01255">
    <property type="entry name" value="Prenyltransf"/>
    <property type="match status" value="1"/>
</dbReference>
<organism evidence="3 4">
    <name type="scientific">Nocardia terpenica</name>
    <dbReference type="NCBI Taxonomy" id="455432"/>
    <lineage>
        <taxon>Bacteria</taxon>
        <taxon>Bacillati</taxon>
        <taxon>Actinomycetota</taxon>
        <taxon>Actinomycetes</taxon>
        <taxon>Mycobacteriales</taxon>
        <taxon>Nocardiaceae</taxon>
        <taxon>Nocardia</taxon>
    </lineage>
</organism>